<dbReference type="Gene3D" id="3.40.50.1980">
    <property type="entry name" value="Nitrogenase molybdenum iron protein domain"/>
    <property type="match status" value="1"/>
</dbReference>
<keyword evidence="3" id="KW-0813">Transport</keyword>
<dbReference type="EMBL" id="AP017928">
    <property type="protein sequence ID" value="BBA34270.1"/>
    <property type="molecule type" value="Genomic_DNA"/>
</dbReference>
<dbReference type="OrthoDB" id="9055647at2"/>
<evidence type="ECO:0000256" key="10">
    <source>
        <dbReference type="SAM" id="SignalP"/>
    </source>
</evidence>
<evidence type="ECO:0000256" key="5">
    <source>
        <dbReference type="ARBA" id="ARBA00022692"/>
    </source>
</evidence>
<dbReference type="Gene3D" id="1.10.3470.10">
    <property type="entry name" value="ABC transporter involved in vitamin B12 uptake, BtuC"/>
    <property type="match status" value="1"/>
</dbReference>
<dbReference type="RefSeq" id="WP_119629711.1">
    <property type="nucleotide sequence ID" value="NZ_AP017928.1"/>
</dbReference>
<evidence type="ECO:0000313" key="12">
    <source>
        <dbReference type="Proteomes" id="UP000266313"/>
    </source>
</evidence>
<dbReference type="GO" id="GO:0030288">
    <property type="term" value="C:outer membrane-bounded periplasmic space"/>
    <property type="evidence" value="ECO:0007669"/>
    <property type="project" value="TreeGrafter"/>
</dbReference>
<name>A0A250KRI8_9GAMM</name>
<dbReference type="SUPFAM" id="SSF53807">
    <property type="entry name" value="Helical backbone' metal receptor"/>
    <property type="match status" value="1"/>
</dbReference>
<comment type="similarity">
    <text evidence="2">Belongs to the binding-protein-dependent transport system permease family. FecCD subfamily.</text>
</comment>
<protein>
    <submittedName>
        <fullName evidence="11">Uncharacterized protein</fullName>
    </submittedName>
</protein>
<keyword evidence="8" id="KW-0472">Membrane</keyword>
<feature type="chain" id="PRO_5012874361" evidence="10">
    <location>
        <begin position="28"/>
        <end position="254"/>
    </location>
</feature>
<keyword evidence="7" id="KW-1133">Transmembrane helix</keyword>
<feature type="region of interest" description="Disordered" evidence="9">
    <location>
        <begin position="219"/>
        <end position="238"/>
    </location>
</feature>
<keyword evidence="12" id="KW-1185">Reference proteome</keyword>
<dbReference type="KEGG" id="mmai:sS8_2318"/>
<dbReference type="InterPro" id="IPR000522">
    <property type="entry name" value="ABC_transptr_permease_BtuC"/>
</dbReference>
<dbReference type="PANTHER" id="PTHR30532:SF25">
    <property type="entry name" value="IRON(III) DICITRATE-BINDING PERIPLASMIC PROTEIN"/>
    <property type="match status" value="1"/>
</dbReference>
<organism evidence="11 12">
    <name type="scientific">Methylocaldum marinum</name>
    <dbReference type="NCBI Taxonomy" id="1432792"/>
    <lineage>
        <taxon>Bacteria</taxon>
        <taxon>Pseudomonadati</taxon>
        <taxon>Pseudomonadota</taxon>
        <taxon>Gammaproteobacteria</taxon>
        <taxon>Methylococcales</taxon>
        <taxon>Methylococcaceae</taxon>
        <taxon>Methylocaldum</taxon>
    </lineage>
</organism>
<evidence type="ECO:0000256" key="2">
    <source>
        <dbReference type="ARBA" id="ARBA00007935"/>
    </source>
</evidence>
<keyword evidence="5" id="KW-0812">Transmembrane</keyword>
<dbReference type="InterPro" id="IPR037294">
    <property type="entry name" value="ABC_BtuC-like"/>
</dbReference>
<evidence type="ECO:0000256" key="8">
    <source>
        <dbReference type="ARBA" id="ARBA00023136"/>
    </source>
</evidence>
<dbReference type="AlphaFoldDB" id="A0A250KRI8"/>
<dbReference type="Proteomes" id="UP000266313">
    <property type="component" value="Chromosome"/>
</dbReference>
<keyword evidence="4" id="KW-1003">Cell membrane</keyword>
<reference evidence="11 12" key="1">
    <citation type="submission" date="2016-12" db="EMBL/GenBank/DDBJ databases">
        <title>Genome sequencing of Methylocaldum marinum.</title>
        <authorList>
            <person name="Takeuchi M."/>
            <person name="Kamagata Y."/>
            <person name="Hiraoka S."/>
            <person name="Oshima K."/>
            <person name="Hattori M."/>
            <person name="Iwasaki W."/>
        </authorList>
    </citation>
    <scope>NUCLEOTIDE SEQUENCE [LARGE SCALE GENOMIC DNA]</scope>
    <source>
        <strain evidence="11 12">S8</strain>
    </source>
</reference>
<dbReference type="GO" id="GO:0022857">
    <property type="term" value="F:transmembrane transporter activity"/>
    <property type="evidence" value="ECO:0007669"/>
    <property type="project" value="InterPro"/>
</dbReference>
<gene>
    <name evidence="11" type="ORF">sS8_2318</name>
</gene>
<accession>A0A250KRI8</accession>
<dbReference type="InterPro" id="IPR051313">
    <property type="entry name" value="Bact_iron-sidero_bind"/>
</dbReference>
<feature type="signal peptide" evidence="10">
    <location>
        <begin position="1"/>
        <end position="27"/>
    </location>
</feature>
<dbReference type="GO" id="GO:0005886">
    <property type="term" value="C:plasma membrane"/>
    <property type="evidence" value="ECO:0007669"/>
    <property type="project" value="UniProtKB-SubCell"/>
</dbReference>
<sequence>MNPALSLASILLLLLLTACDRSTPDSAAPDLGSRNMTDAVWRAVRIPAASQRILALSELDLDALLALGLRPTGAANARGGERPPAYLGTRAAGIESLGNFAQPSLGRIVVLQPDLILAGGQADPERLTQLETIALAGGLTPGAQIGWALSGALTGSAFALMLAHAGRGQASPLRLVLAGLAIGATCQSLTAWLSLASSANLDQFRFWLLGSLTHPHAGLAEHPGRSDSTATAVRGAGGRLRARMRRRPAAGACA</sequence>
<evidence type="ECO:0000256" key="7">
    <source>
        <dbReference type="ARBA" id="ARBA00022989"/>
    </source>
</evidence>
<evidence type="ECO:0000256" key="3">
    <source>
        <dbReference type="ARBA" id="ARBA00022448"/>
    </source>
</evidence>
<keyword evidence="6 10" id="KW-0732">Signal</keyword>
<evidence type="ECO:0000256" key="6">
    <source>
        <dbReference type="ARBA" id="ARBA00022729"/>
    </source>
</evidence>
<evidence type="ECO:0000313" key="11">
    <source>
        <dbReference type="EMBL" id="BBA34270.1"/>
    </source>
</evidence>
<proteinExistence type="inferred from homology"/>
<dbReference type="SUPFAM" id="SSF81345">
    <property type="entry name" value="ABC transporter involved in vitamin B12 uptake, BtuC"/>
    <property type="match status" value="1"/>
</dbReference>
<evidence type="ECO:0000256" key="1">
    <source>
        <dbReference type="ARBA" id="ARBA00004651"/>
    </source>
</evidence>
<dbReference type="Pfam" id="PF01032">
    <property type="entry name" value="FecCD"/>
    <property type="match status" value="1"/>
</dbReference>
<dbReference type="PANTHER" id="PTHR30532">
    <property type="entry name" value="IRON III DICITRATE-BINDING PERIPLASMIC PROTEIN"/>
    <property type="match status" value="1"/>
</dbReference>
<evidence type="ECO:0000256" key="9">
    <source>
        <dbReference type="SAM" id="MobiDB-lite"/>
    </source>
</evidence>
<evidence type="ECO:0000256" key="4">
    <source>
        <dbReference type="ARBA" id="ARBA00022475"/>
    </source>
</evidence>
<comment type="subcellular location">
    <subcellularLocation>
        <location evidence="1">Cell membrane</location>
        <topology evidence="1">Multi-pass membrane protein</topology>
    </subcellularLocation>
</comment>